<keyword evidence="1" id="KW-0472">Membrane</keyword>
<name>A0ABP0R8P1_9DINO</name>
<dbReference type="EMBL" id="CAXAMM010040995">
    <property type="protein sequence ID" value="CAK9096658.1"/>
    <property type="molecule type" value="Genomic_DNA"/>
</dbReference>
<dbReference type="Proteomes" id="UP001642464">
    <property type="component" value="Unassembled WGS sequence"/>
</dbReference>
<comment type="caution">
    <text evidence="2">The sequence shown here is derived from an EMBL/GenBank/DDBJ whole genome shotgun (WGS) entry which is preliminary data.</text>
</comment>
<reference evidence="2 3" key="1">
    <citation type="submission" date="2024-02" db="EMBL/GenBank/DDBJ databases">
        <authorList>
            <person name="Chen Y."/>
            <person name="Shah S."/>
            <person name="Dougan E. K."/>
            <person name="Thang M."/>
            <person name="Chan C."/>
        </authorList>
    </citation>
    <scope>NUCLEOTIDE SEQUENCE [LARGE SCALE GENOMIC DNA]</scope>
</reference>
<evidence type="ECO:0000256" key="1">
    <source>
        <dbReference type="SAM" id="Phobius"/>
    </source>
</evidence>
<keyword evidence="3" id="KW-1185">Reference proteome</keyword>
<dbReference type="SUPFAM" id="SSF56112">
    <property type="entry name" value="Protein kinase-like (PK-like)"/>
    <property type="match status" value="1"/>
</dbReference>
<evidence type="ECO:0000313" key="2">
    <source>
        <dbReference type="EMBL" id="CAK9096658.1"/>
    </source>
</evidence>
<keyword evidence="2" id="KW-0808">Transferase</keyword>
<protein>
    <submittedName>
        <fullName evidence="2">Protein kinase 2</fullName>
    </submittedName>
</protein>
<feature type="transmembrane region" description="Helical" evidence="1">
    <location>
        <begin position="7"/>
        <end position="24"/>
    </location>
</feature>
<dbReference type="GO" id="GO:0016301">
    <property type="term" value="F:kinase activity"/>
    <property type="evidence" value="ECO:0007669"/>
    <property type="project" value="UniProtKB-KW"/>
</dbReference>
<sequence>MIRREGHGLALDFYCLGCLLYVLLTGKLPHFTGDVNQMCARRAKGEAFEAGWLG</sequence>
<accession>A0ABP0R8P1</accession>
<gene>
    <name evidence="2" type="ORF">SCF082_LOCUS45369</name>
</gene>
<evidence type="ECO:0000313" key="3">
    <source>
        <dbReference type="Proteomes" id="UP001642464"/>
    </source>
</evidence>
<keyword evidence="1" id="KW-0812">Transmembrane</keyword>
<dbReference type="Gene3D" id="1.10.510.10">
    <property type="entry name" value="Transferase(Phosphotransferase) domain 1"/>
    <property type="match status" value="1"/>
</dbReference>
<proteinExistence type="predicted"/>
<dbReference type="InterPro" id="IPR011009">
    <property type="entry name" value="Kinase-like_dom_sf"/>
</dbReference>
<keyword evidence="1" id="KW-1133">Transmembrane helix</keyword>
<organism evidence="2 3">
    <name type="scientific">Durusdinium trenchii</name>
    <dbReference type="NCBI Taxonomy" id="1381693"/>
    <lineage>
        <taxon>Eukaryota</taxon>
        <taxon>Sar</taxon>
        <taxon>Alveolata</taxon>
        <taxon>Dinophyceae</taxon>
        <taxon>Suessiales</taxon>
        <taxon>Symbiodiniaceae</taxon>
        <taxon>Durusdinium</taxon>
    </lineage>
</organism>
<keyword evidence="2" id="KW-0418">Kinase</keyword>